<accession>A0A174TC10</accession>
<dbReference type="InterPro" id="IPR050353">
    <property type="entry name" value="PyrK_electron_transfer"/>
</dbReference>
<evidence type="ECO:0000313" key="3">
    <source>
        <dbReference type="Proteomes" id="UP000092714"/>
    </source>
</evidence>
<dbReference type="InterPro" id="IPR017927">
    <property type="entry name" value="FAD-bd_FR_type"/>
</dbReference>
<gene>
    <name evidence="2" type="ORF">CP373A1_02665</name>
</gene>
<feature type="domain" description="FAD-binding FR-type" evidence="1">
    <location>
        <begin position="63"/>
        <end position="163"/>
    </location>
</feature>
<dbReference type="NCBIfam" id="NF004470">
    <property type="entry name" value="PRK05802.1"/>
    <property type="match status" value="1"/>
</dbReference>
<sequence length="330" mass="37425">MIKERMDCIDCGTEYCPCHLAESGECIMCSQLQGECFCDCVNWKGVCVYQELFNNGMKAKEGRKTYNCEVTFAEEIDEGVIMIKFIAPHKLAIDLVKPGSYIFIRTDENNFFDVPISIMESDVETDIITIVIEVRGIKTKKIKETKVGQEIVIRGPYWNGVFGFDNISKQKEQNCLVLARGIGMAPMMPVIRKLVTSNNEVDVFIDKAPFKNIFASEYLDKFNIFPKETNLLNKGKLSDEGKFIISQSIHDKNISHIHLAGADILTYSVIEYLDELDRADITLSCCNNFKMCCGEGICGACTARFSGHRVKRFCKLQSDPRNIFEGRRFI</sequence>
<dbReference type="SUPFAM" id="SSF52343">
    <property type="entry name" value="Ferredoxin reductase-like, C-terminal NADP-linked domain"/>
    <property type="match status" value="1"/>
</dbReference>
<organism evidence="2 3">
    <name type="scientific">Clostridium paraputrificum</name>
    <dbReference type="NCBI Taxonomy" id="29363"/>
    <lineage>
        <taxon>Bacteria</taxon>
        <taxon>Bacillati</taxon>
        <taxon>Bacillota</taxon>
        <taxon>Clostridia</taxon>
        <taxon>Eubacteriales</taxon>
        <taxon>Clostridiaceae</taxon>
        <taxon>Clostridium</taxon>
    </lineage>
</organism>
<name>A0A174TC10_9CLOT</name>
<dbReference type="InterPro" id="IPR006058">
    <property type="entry name" value="2Fe2S_fd_BS"/>
</dbReference>
<dbReference type="AlphaFoldDB" id="A0A174TC10"/>
<dbReference type="InterPro" id="IPR017938">
    <property type="entry name" value="Riboflavin_synthase-like_b-brl"/>
</dbReference>
<reference evidence="2 3" key="1">
    <citation type="submission" date="2016-06" db="EMBL/GenBank/DDBJ databases">
        <authorList>
            <person name="Kjaerup R.B."/>
            <person name="Dalgaard T.S."/>
            <person name="Juul-Madsen H.R."/>
        </authorList>
    </citation>
    <scope>NUCLEOTIDE SEQUENCE [LARGE SCALE GENOMIC DNA]</scope>
    <source>
        <strain evidence="2 3">373-A1</strain>
    </source>
</reference>
<dbReference type="OrthoDB" id="1704963at2"/>
<dbReference type="CDD" id="cd06192">
    <property type="entry name" value="DHOD_e_trans_like"/>
    <property type="match status" value="1"/>
</dbReference>
<dbReference type="PANTHER" id="PTHR43513">
    <property type="entry name" value="DIHYDROOROTATE DEHYDROGENASE B (NAD(+)), ELECTRON TRANSFER SUBUNIT"/>
    <property type="match status" value="1"/>
</dbReference>
<dbReference type="PANTHER" id="PTHR43513:SF3">
    <property type="entry name" value="DIHYDROOROTATE DEHYDROGENASE B (NAD(+)), ELECTRON TRANSFER SUBUNIT-RELATED"/>
    <property type="match status" value="1"/>
</dbReference>
<keyword evidence="3" id="KW-1185">Reference proteome</keyword>
<dbReference type="EMBL" id="MAPZ01000010">
    <property type="protein sequence ID" value="OBY11845.1"/>
    <property type="molecule type" value="Genomic_DNA"/>
</dbReference>
<dbReference type="GO" id="GO:0016491">
    <property type="term" value="F:oxidoreductase activity"/>
    <property type="evidence" value="ECO:0007669"/>
    <property type="project" value="InterPro"/>
</dbReference>
<dbReference type="GeneID" id="42775562"/>
<evidence type="ECO:0000313" key="2">
    <source>
        <dbReference type="EMBL" id="OBY11845.1"/>
    </source>
</evidence>
<dbReference type="SUPFAM" id="SSF63380">
    <property type="entry name" value="Riboflavin synthase domain-like"/>
    <property type="match status" value="1"/>
</dbReference>
<dbReference type="Proteomes" id="UP000092714">
    <property type="component" value="Unassembled WGS sequence"/>
</dbReference>
<dbReference type="PROSITE" id="PS00197">
    <property type="entry name" value="2FE2S_FER_1"/>
    <property type="match status" value="1"/>
</dbReference>
<dbReference type="GO" id="GO:0051537">
    <property type="term" value="F:2 iron, 2 sulfur cluster binding"/>
    <property type="evidence" value="ECO:0007669"/>
    <property type="project" value="InterPro"/>
</dbReference>
<protein>
    <recommendedName>
        <fullName evidence="1">FAD-binding FR-type domain-containing protein</fullName>
    </recommendedName>
</protein>
<dbReference type="eggNOG" id="COG0543">
    <property type="taxonomic scope" value="Bacteria"/>
</dbReference>
<dbReference type="RefSeq" id="WP_027097726.1">
    <property type="nucleotide sequence ID" value="NZ_CABJAZ010000002.1"/>
</dbReference>
<comment type="caution">
    <text evidence="2">The sequence shown here is derived from an EMBL/GenBank/DDBJ whole genome shotgun (WGS) entry which is preliminary data.</text>
</comment>
<dbReference type="Gene3D" id="2.40.30.10">
    <property type="entry name" value="Translation factors"/>
    <property type="match status" value="1"/>
</dbReference>
<dbReference type="InterPro" id="IPR039261">
    <property type="entry name" value="FNR_nucleotide-bd"/>
</dbReference>
<evidence type="ECO:0000259" key="1">
    <source>
        <dbReference type="PROSITE" id="PS51384"/>
    </source>
</evidence>
<proteinExistence type="predicted"/>
<dbReference type="PROSITE" id="PS51384">
    <property type="entry name" value="FAD_FR"/>
    <property type="match status" value="1"/>
</dbReference>